<dbReference type="Pfam" id="PF00106">
    <property type="entry name" value="adh_short"/>
    <property type="match status" value="1"/>
</dbReference>
<name>A0A0S6WA05_VECG1</name>
<keyword evidence="6" id="KW-1185">Reference proteome</keyword>
<dbReference type="STRING" id="1499967.U27_02020"/>
<accession>A0A0S6WA05</accession>
<dbReference type="PANTHER" id="PTHR42760">
    <property type="entry name" value="SHORT-CHAIN DEHYDROGENASES/REDUCTASES FAMILY MEMBER"/>
    <property type="match status" value="1"/>
</dbReference>
<evidence type="ECO:0000256" key="2">
    <source>
        <dbReference type="ARBA" id="ARBA00023002"/>
    </source>
</evidence>
<dbReference type="InterPro" id="IPR057326">
    <property type="entry name" value="KR_dom"/>
</dbReference>
<keyword evidence="2" id="KW-0560">Oxidoreductase</keyword>
<sequence length="263" mass="28344">MLGHMSISIQEKVCVVTGAARSIGLAIAEKYCQDGAKVAMIDINPEVTSQADRLSSAGATVKGYIVDITDQQAVFACFDDIEKRLGPVFALVNNAGLVDQRPFEENTPEQIDKIMRVNVNGTIYCSQGALKSMKSLGDGRIINFSSKSGKTGSALMAPYSAAKGAIIALTHAMAFEFAGKNIKINCVCPGITDATGVWSVVSEGYTKNLQMPREEVIKKFTAKVPLGRLTEIEDIVEFVYFLTVHGDYCTGQAFNITGGREMH</sequence>
<proteinExistence type="inferred from homology"/>
<dbReference type="InterPro" id="IPR002347">
    <property type="entry name" value="SDR_fam"/>
</dbReference>
<comment type="similarity">
    <text evidence="1 3">Belongs to the short-chain dehydrogenases/reductases (SDR) family.</text>
</comment>
<reference evidence="5" key="1">
    <citation type="journal article" date="2015" name="PeerJ">
        <title>First genomic representation of candidate bacterial phylum KSB3 points to enhanced environmental sensing as a trigger of wastewater bulking.</title>
        <authorList>
            <person name="Sekiguchi Y."/>
            <person name="Ohashi A."/>
            <person name="Parks D.H."/>
            <person name="Yamauchi T."/>
            <person name="Tyson G.W."/>
            <person name="Hugenholtz P."/>
        </authorList>
    </citation>
    <scope>NUCLEOTIDE SEQUENCE [LARGE SCALE GENOMIC DNA]</scope>
</reference>
<dbReference type="GO" id="GO:0016616">
    <property type="term" value="F:oxidoreductase activity, acting on the CH-OH group of donors, NAD or NADP as acceptor"/>
    <property type="evidence" value="ECO:0007669"/>
    <property type="project" value="TreeGrafter"/>
</dbReference>
<dbReference type="PROSITE" id="PS00061">
    <property type="entry name" value="ADH_SHORT"/>
    <property type="match status" value="1"/>
</dbReference>
<evidence type="ECO:0000313" key="5">
    <source>
        <dbReference type="EMBL" id="GAK55188.1"/>
    </source>
</evidence>
<dbReference type="SUPFAM" id="SSF51735">
    <property type="entry name" value="NAD(P)-binding Rossmann-fold domains"/>
    <property type="match status" value="1"/>
</dbReference>
<evidence type="ECO:0000259" key="4">
    <source>
        <dbReference type="SMART" id="SM00822"/>
    </source>
</evidence>
<evidence type="ECO:0000313" key="6">
    <source>
        <dbReference type="Proteomes" id="UP000030661"/>
    </source>
</evidence>
<dbReference type="eggNOG" id="COG1028">
    <property type="taxonomic scope" value="Bacteria"/>
</dbReference>
<dbReference type="SMART" id="SM00822">
    <property type="entry name" value="PKS_KR"/>
    <property type="match status" value="1"/>
</dbReference>
<dbReference type="InterPro" id="IPR036291">
    <property type="entry name" value="NAD(P)-bd_dom_sf"/>
</dbReference>
<dbReference type="Gene3D" id="3.40.50.720">
    <property type="entry name" value="NAD(P)-binding Rossmann-like Domain"/>
    <property type="match status" value="1"/>
</dbReference>
<dbReference type="CDD" id="cd05233">
    <property type="entry name" value="SDR_c"/>
    <property type="match status" value="1"/>
</dbReference>
<dbReference type="PANTHER" id="PTHR42760:SF133">
    <property type="entry name" value="3-OXOACYL-[ACYL-CARRIER-PROTEIN] REDUCTASE"/>
    <property type="match status" value="1"/>
</dbReference>
<gene>
    <name evidence="5" type="ORF">U27_02020</name>
</gene>
<protein>
    <submittedName>
        <fullName evidence="5">Acetoin/Diacetyl reductase</fullName>
    </submittedName>
</protein>
<dbReference type="PRINTS" id="PR00080">
    <property type="entry name" value="SDRFAMILY"/>
</dbReference>
<dbReference type="FunFam" id="3.40.50.720:FF:000084">
    <property type="entry name" value="Short-chain dehydrogenase reductase"/>
    <property type="match status" value="1"/>
</dbReference>
<organism evidence="5">
    <name type="scientific">Vecturithrix granuli</name>
    <dbReference type="NCBI Taxonomy" id="1499967"/>
    <lineage>
        <taxon>Bacteria</taxon>
        <taxon>Candidatus Moduliflexota</taxon>
        <taxon>Candidatus Vecturitrichia</taxon>
        <taxon>Candidatus Vecturitrichales</taxon>
        <taxon>Candidatus Vecturitrichaceae</taxon>
        <taxon>Candidatus Vecturithrix</taxon>
    </lineage>
</organism>
<dbReference type="HOGENOM" id="CLU_010194_1_0_0"/>
<dbReference type="EMBL" id="DF820463">
    <property type="protein sequence ID" value="GAK55188.1"/>
    <property type="molecule type" value="Genomic_DNA"/>
</dbReference>
<dbReference type="PRINTS" id="PR00081">
    <property type="entry name" value="GDHRDH"/>
</dbReference>
<dbReference type="AlphaFoldDB" id="A0A0S6WA05"/>
<evidence type="ECO:0000256" key="3">
    <source>
        <dbReference type="RuleBase" id="RU000363"/>
    </source>
</evidence>
<evidence type="ECO:0000256" key="1">
    <source>
        <dbReference type="ARBA" id="ARBA00006484"/>
    </source>
</evidence>
<dbReference type="InterPro" id="IPR020904">
    <property type="entry name" value="Sc_DH/Rdtase_CS"/>
</dbReference>
<dbReference type="Proteomes" id="UP000030661">
    <property type="component" value="Unassembled WGS sequence"/>
</dbReference>
<feature type="domain" description="Ketoreductase" evidence="4">
    <location>
        <begin position="12"/>
        <end position="194"/>
    </location>
</feature>